<dbReference type="InterPro" id="IPR000944">
    <property type="entry name" value="Tscrpt_reg_Rrf2"/>
</dbReference>
<evidence type="ECO:0000313" key="3">
    <source>
        <dbReference type="Proteomes" id="UP000463975"/>
    </source>
</evidence>
<organism evidence="2 3">
    <name type="scientific">Aristophania vespae</name>
    <dbReference type="NCBI Taxonomy" id="2697033"/>
    <lineage>
        <taxon>Bacteria</taxon>
        <taxon>Pseudomonadati</taxon>
        <taxon>Pseudomonadota</taxon>
        <taxon>Alphaproteobacteria</taxon>
        <taxon>Acetobacterales</taxon>
        <taxon>Acetobacteraceae</taxon>
        <taxon>Aristophania</taxon>
    </lineage>
</organism>
<accession>A0A6P1NDA8</accession>
<dbReference type="InterPro" id="IPR036388">
    <property type="entry name" value="WH-like_DNA-bd_sf"/>
</dbReference>
<dbReference type="Pfam" id="PF02082">
    <property type="entry name" value="Rrf2"/>
    <property type="match status" value="1"/>
</dbReference>
<dbReference type="PANTHER" id="PTHR33221">
    <property type="entry name" value="WINGED HELIX-TURN-HELIX TRANSCRIPTIONAL REGULATOR, RRF2 FAMILY"/>
    <property type="match status" value="1"/>
</dbReference>
<name>A0A6P1NDA8_9PROT</name>
<dbReference type="EMBL" id="CP047652">
    <property type="protein sequence ID" value="QHI95449.1"/>
    <property type="molecule type" value="Genomic_DNA"/>
</dbReference>
<dbReference type="RefSeq" id="WP_160618526.1">
    <property type="nucleotide sequence ID" value="NZ_CP047652.1"/>
</dbReference>
<dbReference type="NCBIfam" id="TIGR00738">
    <property type="entry name" value="rrf2_super"/>
    <property type="match status" value="1"/>
</dbReference>
<dbReference type="KEGG" id="bomb:GT348_03460"/>
<dbReference type="GO" id="GO:0003700">
    <property type="term" value="F:DNA-binding transcription factor activity"/>
    <property type="evidence" value="ECO:0007669"/>
    <property type="project" value="TreeGrafter"/>
</dbReference>
<dbReference type="PROSITE" id="PS51197">
    <property type="entry name" value="HTH_RRF2_2"/>
    <property type="match status" value="1"/>
</dbReference>
<dbReference type="Proteomes" id="UP000463975">
    <property type="component" value="Chromosome"/>
</dbReference>
<evidence type="ECO:0000256" key="1">
    <source>
        <dbReference type="ARBA" id="ARBA00023125"/>
    </source>
</evidence>
<evidence type="ECO:0000313" key="2">
    <source>
        <dbReference type="EMBL" id="QHI95449.1"/>
    </source>
</evidence>
<keyword evidence="1" id="KW-0238">DNA-binding</keyword>
<dbReference type="GO" id="GO:0003677">
    <property type="term" value="F:DNA binding"/>
    <property type="evidence" value="ECO:0007669"/>
    <property type="project" value="UniProtKB-KW"/>
</dbReference>
<dbReference type="AlphaFoldDB" id="A0A6P1NDA8"/>
<dbReference type="GO" id="GO:0005829">
    <property type="term" value="C:cytosol"/>
    <property type="evidence" value="ECO:0007669"/>
    <property type="project" value="TreeGrafter"/>
</dbReference>
<reference evidence="2 3" key="1">
    <citation type="submission" date="2020-01" db="EMBL/GenBank/DDBJ databases">
        <title>Genome sequencing of strain KACC 21507.</title>
        <authorList>
            <person name="Heo J."/>
            <person name="Kim S.-J."/>
            <person name="Kim J.-S."/>
            <person name="Hong S.-B."/>
            <person name="Kwon S.-W."/>
        </authorList>
    </citation>
    <scope>NUCLEOTIDE SEQUENCE [LARGE SCALE GENOMIC DNA]</scope>
    <source>
        <strain evidence="2 3">KACC 21507</strain>
    </source>
</reference>
<dbReference type="Gene3D" id="1.10.10.10">
    <property type="entry name" value="Winged helix-like DNA-binding domain superfamily/Winged helix DNA-binding domain"/>
    <property type="match status" value="1"/>
</dbReference>
<proteinExistence type="predicted"/>
<keyword evidence="3" id="KW-1185">Reference proteome</keyword>
<protein>
    <submittedName>
        <fullName evidence="2">Rrf2 family transcriptional regulator</fullName>
    </submittedName>
</protein>
<gene>
    <name evidence="2" type="ORF">GT348_03460</name>
</gene>
<sequence>MRLTLHTDYALRTLIYLAIKNERLASIKEIARIYSISENHLVKVIHRLGKAKFIQTHRGHKGGIKLNYPAEQINIGDVIRFTEEDLAIVACMQSDEASPACLLEGACVLKRSMQEAQSAFLNVFDKLYLSDIATPLESARINAAEKALALEVE</sequence>
<dbReference type="SUPFAM" id="SSF46785">
    <property type="entry name" value="Winged helix' DNA-binding domain"/>
    <property type="match status" value="1"/>
</dbReference>
<dbReference type="InterPro" id="IPR036390">
    <property type="entry name" value="WH_DNA-bd_sf"/>
</dbReference>
<dbReference type="PANTHER" id="PTHR33221:SF4">
    <property type="entry name" value="HTH-TYPE TRANSCRIPTIONAL REPRESSOR NSRR"/>
    <property type="match status" value="1"/>
</dbReference>